<gene>
    <name evidence="1" type="ORF">GCN75_27730</name>
</gene>
<organism evidence="1 2">
    <name type="scientific">Janthinobacterium violaceinigrum</name>
    <dbReference type="NCBI Taxonomy" id="2654252"/>
    <lineage>
        <taxon>Bacteria</taxon>
        <taxon>Pseudomonadati</taxon>
        <taxon>Pseudomonadota</taxon>
        <taxon>Betaproteobacteria</taxon>
        <taxon>Burkholderiales</taxon>
        <taxon>Oxalobacteraceae</taxon>
        <taxon>Janthinobacterium</taxon>
    </lineage>
</organism>
<dbReference type="RefSeq" id="WP_152285213.1">
    <property type="nucleotide sequence ID" value="NZ_WFLI01000060.1"/>
</dbReference>
<comment type="caution">
    <text evidence="1">The sequence shown here is derived from an EMBL/GenBank/DDBJ whole genome shotgun (WGS) entry which is preliminary data.</text>
</comment>
<dbReference type="EMBL" id="WFLI01000060">
    <property type="protein sequence ID" value="KAB8058561.1"/>
    <property type="molecule type" value="Genomic_DNA"/>
</dbReference>
<evidence type="ECO:0000313" key="1">
    <source>
        <dbReference type="EMBL" id="KAB8058561.1"/>
    </source>
</evidence>
<feature type="non-terminal residue" evidence="1">
    <location>
        <position position="138"/>
    </location>
</feature>
<reference evidence="1 2" key="1">
    <citation type="submission" date="2019-10" db="EMBL/GenBank/DDBJ databases">
        <title>Three novel species isolated from a subtropical stream in China.</title>
        <authorList>
            <person name="Lu H."/>
        </authorList>
    </citation>
    <scope>NUCLEOTIDE SEQUENCE [LARGE SCALE GENOMIC DNA]</scope>
    <source>
        <strain evidence="1 2">FT13W</strain>
    </source>
</reference>
<name>A0A6I1I0Z2_9BURK</name>
<protein>
    <submittedName>
        <fullName evidence="1">Uncharacterized protein</fullName>
    </submittedName>
</protein>
<sequence>MSSDPPVPPVLRLTLTRDPLAGAGDCPAAPGWLSETHVLSGARGIGSSRVNLDIGPADVVQLLLCDGNSLLAGSLDLPRYLGSPAPARDGAPASIEVGLALRPQAARQPPGFDFRQNALNAAFAEAIAAFPDLHAILI</sequence>
<accession>A0A6I1I0Z2</accession>
<keyword evidence="2" id="KW-1185">Reference proteome</keyword>
<dbReference type="AlphaFoldDB" id="A0A6I1I0Z2"/>
<proteinExistence type="predicted"/>
<dbReference type="Proteomes" id="UP000468717">
    <property type="component" value="Unassembled WGS sequence"/>
</dbReference>
<evidence type="ECO:0000313" key="2">
    <source>
        <dbReference type="Proteomes" id="UP000468717"/>
    </source>
</evidence>